<feature type="region of interest" description="Disordered" evidence="3">
    <location>
        <begin position="115"/>
        <end position="235"/>
    </location>
</feature>
<dbReference type="InterPro" id="IPR003265">
    <property type="entry name" value="HhH-GPD_domain"/>
</dbReference>
<evidence type="ECO:0000256" key="1">
    <source>
        <dbReference type="ARBA" id="ARBA00004123"/>
    </source>
</evidence>
<feature type="compositionally biased region" description="Basic and acidic residues" evidence="3">
    <location>
        <begin position="126"/>
        <end position="135"/>
    </location>
</feature>
<feature type="compositionally biased region" description="Basic and acidic residues" evidence="3">
    <location>
        <begin position="165"/>
        <end position="182"/>
    </location>
</feature>
<feature type="compositionally biased region" description="Polar residues" evidence="3">
    <location>
        <begin position="221"/>
        <end position="231"/>
    </location>
</feature>
<gene>
    <name evidence="5" type="ORF">B0T25DRAFT_595462</name>
</gene>
<name>A0AAJ0MJH6_9PEZI</name>
<dbReference type="EMBL" id="JAUIQD010000001">
    <property type="protein sequence ID" value="KAK3362790.1"/>
    <property type="molecule type" value="Genomic_DNA"/>
</dbReference>
<dbReference type="InterPro" id="IPR045138">
    <property type="entry name" value="MeCP2/MBD4"/>
</dbReference>
<feature type="compositionally biased region" description="Basic and acidic residues" evidence="3">
    <location>
        <begin position="195"/>
        <end position="220"/>
    </location>
</feature>
<reference evidence="5" key="1">
    <citation type="journal article" date="2023" name="Mol. Phylogenet. Evol.">
        <title>Genome-scale phylogeny and comparative genomics of the fungal order Sordariales.</title>
        <authorList>
            <person name="Hensen N."/>
            <person name="Bonometti L."/>
            <person name="Westerberg I."/>
            <person name="Brannstrom I.O."/>
            <person name="Guillou S."/>
            <person name="Cros-Aarteil S."/>
            <person name="Calhoun S."/>
            <person name="Haridas S."/>
            <person name="Kuo A."/>
            <person name="Mondo S."/>
            <person name="Pangilinan J."/>
            <person name="Riley R."/>
            <person name="LaButti K."/>
            <person name="Andreopoulos B."/>
            <person name="Lipzen A."/>
            <person name="Chen C."/>
            <person name="Yan M."/>
            <person name="Daum C."/>
            <person name="Ng V."/>
            <person name="Clum A."/>
            <person name="Steindorff A."/>
            <person name="Ohm R.A."/>
            <person name="Martin F."/>
            <person name="Silar P."/>
            <person name="Natvig D.O."/>
            <person name="Lalanne C."/>
            <person name="Gautier V."/>
            <person name="Ament-Velasquez S.L."/>
            <person name="Kruys A."/>
            <person name="Hutchinson M.I."/>
            <person name="Powell A.J."/>
            <person name="Barry K."/>
            <person name="Miller A.N."/>
            <person name="Grigoriev I.V."/>
            <person name="Debuchy R."/>
            <person name="Gladieux P."/>
            <person name="Hiltunen Thoren M."/>
            <person name="Johannesson H."/>
        </authorList>
    </citation>
    <scope>NUCLEOTIDE SEQUENCE</scope>
    <source>
        <strain evidence="5">CBS 955.72</strain>
    </source>
</reference>
<dbReference type="SUPFAM" id="SSF48150">
    <property type="entry name" value="DNA-glycosylase"/>
    <property type="match status" value="1"/>
</dbReference>
<evidence type="ECO:0000259" key="4">
    <source>
        <dbReference type="Pfam" id="PF00730"/>
    </source>
</evidence>
<feature type="compositionally biased region" description="Low complexity" evidence="3">
    <location>
        <begin position="294"/>
        <end position="328"/>
    </location>
</feature>
<comment type="subcellular location">
    <subcellularLocation>
        <location evidence="1">Nucleus</location>
    </subcellularLocation>
</comment>
<keyword evidence="2" id="KW-0539">Nucleus</keyword>
<dbReference type="Pfam" id="PF00730">
    <property type="entry name" value="HhH-GPD"/>
    <property type="match status" value="1"/>
</dbReference>
<protein>
    <recommendedName>
        <fullName evidence="4">HhH-GPD domain-containing protein</fullName>
    </recommendedName>
</protein>
<dbReference type="GO" id="GO:0006285">
    <property type="term" value="P:base-excision repair, AP site formation"/>
    <property type="evidence" value="ECO:0007669"/>
    <property type="project" value="UniProtKB-ARBA"/>
</dbReference>
<dbReference type="AlphaFoldDB" id="A0AAJ0MJH6"/>
<reference evidence="5" key="2">
    <citation type="submission" date="2023-06" db="EMBL/GenBank/DDBJ databases">
        <authorList>
            <consortium name="Lawrence Berkeley National Laboratory"/>
            <person name="Haridas S."/>
            <person name="Hensen N."/>
            <person name="Bonometti L."/>
            <person name="Westerberg I."/>
            <person name="Brannstrom I.O."/>
            <person name="Guillou S."/>
            <person name="Cros-Aarteil S."/>
            <person name="Calhoun S."/>
            <person name="Kuo A."/>
            <person name="Mondo S."/>
            <person name="Pangilinan J."/>
            <person name="Riley R."/>
            <person name="Labutti K."/>
            <person name="Andreopoulos B."/>
            <person name="Lipzen A."/>
            <person name="Chen C."/>
            <person name="Yanf M."/>
            <person name="Daum C."/>
            <person name="Ng V."/>
            <person name="Clum A."/>
            <person name="Steindorff A."/>
            <person name="Ohm R."/>
            <person name="Martin F."/>
            <person name="Silar P."/>
            <person name="Natvig D."/>
            <person name="Lalanne C."/>
            <person name="Gautier V."/>
            <person name="Ament-Velasquez S.L."/>
            <person name="Kruys A."/>
            <person name="Hutchinson M.I."/>
            <person name="Powell A.J."/>
            <person name="Barry K."/>
            <person name="Miller A.N."/>
            <person name="Grigoriev I.V."/>
            <person name="Debuchy R."/>
            <person name="Gladieux P."/>
            <person name="Thoren M.H."/>
            <person name="Johannesson H."/>
        </authorList>
    </citation>
    <scope>NUCLEOTIDE SEQUENCE</scope>
    <source>
        <strain evidence="5">CBS 955.72</strain>
    </source>
</reference>
<dbReference type="GO" id="GO:0003677">
    <property type="term" value="F:DNA binding"/>
    <property type="evidence" value="ECO:0007669"/>
    <property type="project" value="InterPro"/>
</dbReference>
<feature type="region of interest" description="Disordered" evidence="3">
    <location>
        <begin position="252"/>
        <end position="328"/>
    </location>
</feature>
<feature type="compositionally biased region" description="Polar residues" evidence="3">
    <location>
        <begin position="252"/>
        <end position="265"/>
    </location>
</feature>
<organism evidence="5 6">
    <name type="scientific">Lasiosphaeria hispida</name>
    <dbReference type="NCBI Taxonomy" id="260671"/>
    <lineage>
        <taxon>Eukaryota</taxon>
        <taxon>Fungi</taxon>
        <taxon>Dikarya</taxon>
        <taxon>Ascomycota</taxon>
        <taxon>Pezizomycotina</taxon>
        <taxon>Sordariomycetes</taxon>
        <taxon>Sordariomycetidae</taxon>
        <taxon>Sordariales</taxon>
        <taxon>Lasiosphaeriaceae</taxon>
        <taxon>Lasiosphaeria</taxon>
    </lineage>
</organism>
<evidence type="ECO:0000313" key="5">
    <source>
        <dbReference type="EMBL" id="KAK3362790.1"/>
    </source>
</evidence>
<sequence length="579" mass="63606">MKSKNSVEEMTSLHQRSELMKLMLADQLMYGFDITDDETRDFLHSVITSGQVPRDDAEDLLRLSLMRGVEEWDMVIECAAALNNKALGPETNSGGKSSIVGVLDLLLTNGAGQILSPDGGGNAQARAEKQGEGGKGRKATSASSRKRLNRSVSHFWGNPQDDDEKSGGQHSKTELADLRPHDQPNNSQRVVVRGNEQDGVRVTRDPHQPPERAGDEDARLKSQSPWATRTYSPEIERELGSELSLEATKTASANPAIATTATQPQKRPDPAVKQKLTAKSPFFTTPSPRHNKQPTPTASPQRPAAAAAAAAAAATTPKNTRPPRGTISSLPIPPLSALSFGLIQETLAGDPFRLLIAVTFLIRTHGRAAIPVFHELMARFPTPEALAAAGPDEIVELIRPLGLAAVRCAAVQRYARGWVERPPHRERRYGVKNYPRHGDGREVRVGGGFGAEDGEGGEDVGDAVEDARRRAVGCAWEIGHLTQGPYALDSWRIFCRDVLLGRAEDWKGKGAPEGFQPEWMRVLPQDKELRACLRWMWMQEGWKWDPMSGEREPLPEELRRAVNERRVGYDDRGDLIISD</sequence>
<dbReference type="InterPro" id="IPR011257">
    <property type="entry name" value="DNA_glycosylase"/>
</dbReference>
<dbReference type="Proteomes" id="UP001275084">
    <property type="component" value="Unassembled WGS sequence"/>
</dbReference>
<accession>A0AAJ0MJH6</accession>
<dbReference type="PANTHER" id="PTHR15074:SF0">
    <property type="entry name" value="METHYL-CPG-BINDING DOMAIN PROTEIN 4-LIKE PROTEIN"/>
    <property type="match status" value="1"/>
</dbReference>
<dbReference type="GO" id="GO:0003824">
    <property type="term" value="F:catalytic activity"/>
    <property type="evidence" value="ECO:0007669"/>
    <property type="project" value="InterPro"/>
</dbReference>
<dbReference type="PANTHER" id="PTHR15074">
    <property type="entry name" value="METHYL-CPG-BINDING PROTEIN"/>
    <property type="match status" value="1"/>
</dbReference>
<proteinExistence type="predicted"/>
<evidence type="ECO:0000256" key="3">
    <source>
        <dbReference type="SAM" id="MobiDB-lite"/>
    </source>
</evidence>
<comment type="caution">
    <text evidence="5">The sequence shown here is derived from an EMBL/GenBank/DDBJ whole genome shotgun (WGS) entry which is preliminary data.</text>
</comment>
<evidence type="ECO:0000256" key="2">
    <source>
        <dbReference type="ARBA" id="ARBA00023242"/>
    </source>
</evidence>
<dbReference type="GO" id="GO:0005634">
    <property type="term" value="C:nucleus"/>
    <property type="evidence" value="ECO:0007669"/>
    <property type="project" value="UniProtKB-SubCell"/>
</dbReference>
<feature type="domain" description="HhH-GPD" evidence="4">
    <location>
        <begin position="364"/>
        <end position="428"/>
    </location>
</feature>
<keyword evidence="6" id="KW-1185">Reference proteome</keyword>
<evidence type="ECO:0000313" key="6">
    <source>
        <dbReference type="Proteomes" id="UP001275084"/>
    </source>
</evidence>
<dbReference type="Gene3D" id="1.10.340.30">
    <property type="entry name" value="Hypothetical protein, domain 2"/>
    <property type="match status" value="1"/>
</dbReference>